<dbReference type="SMART" id="SM00321">
    <property type="entry name" value="WSC"/>
    <property type="match status" value="1"/>
</dbReference>
<dbReference type="Pfam" id="PF01822">
    <property type="entry name" value="WSC"/>
    <property type="match status" value="1"/>
</dbReference>
<protein>
    <submittedName>
        <fullName evidence="6">Polycystin-1-like</fullName>
    </submittedName>
</protein>
<dbReference type="Proteomes" id="UP000515208">
    <property type="component" value="Unplaced"/>
</dbReference>
<dbReference type="AlphaFoldDB" id="A0A6P3IQF3"/>
<dbReference type="GeneID" id="105000205"/>
<dbReference type="Gene3D" id="3.80.10.10">
    <property type="entry name" value="Ribonuclease Inhibitor"/>
    <property type="match status" value="1"/>
</dbReference>
<dbReference type="InterPro" id="IPR002889">
    <property type="entry name" value="WSC_carb-bd"/>
</dbReference>
<evidence type="ECO:0000259" key="4">
    <source>
        <dbReference type="PROSITE" id="PS51212"/>
    </source>
</evidence>
<feature type="domain" description="WSC" evidence="4">
    <location>
        <begin position="84"/>
        <end position="178"/>
    </location>
</feature>
<keyword evidence="1" id="KW-0433">Leucine-rich repeat</keyword>
<accession>A0A6P3IQF3</accession>
<dbReference type="GO" id="GO:0005886">
    <property type="term" value="C:plasma membrane"/>
    <property type="evidence" value="ECO:0007669"/>
    <property type="project" value="TreeGrafter"/>
</dbReference>
<evidence type="ECO:0000256" key="2">
    <source>
        <dbReference type="ARBA" id="ARBA00022729"/>
    </source>
</evidence>
<keyword evidence="5" id="KW-1185">Reference proteome</keyword>
<proteinExistence type="predicted"/>
<dbReference type="InterPro" id="IPR032675">
    <property type="entry name" value="LRR_dom_sf"/>
</dbReference>
<dbReference type="InterPro" id="IPR050541">
    <property type="entry name" value="LRR_TM_domain-containing"/>
</dbReference>
<gene>
    <name evidence="6" type="primary">LOC105000205</name>
</gene>
<name>A0A6P3IQF3_BISBB</name>
<dbReference type="RefSeq" id="XP_010854239.1">
    <property type="nucleotide sequence ID" value="XM_010855937.1"/>
</dbReference>
<evidence type="ECO:0000313" key="6">
    <source>
        <dbReference type="RefSeq" id="XP_010854239.1"/>
    </source>
</evidence>
<dbReference type="PANTHER" id="PTHR24369">
    <property type="entry name" value="ANTIGEN BSP, PUTATIVE-RELATED"/>
    <property type="match status" value="1"/>
</dbReference>
<reference evidence="6" key="1">
    <citation type="submission" date="2025-08" db="UniProtKB">
        <authorList>
            <consortium name="RefSeq"/>
        </authorList>
    </citation>
    <scope>IDENTIFICATION</scope>
    <source>
        <tissue evidence="6">Blood</tissue>
    </source>
</reference>
<evidence type="ECO:0000313" key="5">
    <source>
        <dbReference type="Proteomes" id="UP000515208"/>
    </source>
</evidence>
<dbReference type="SUPFAM" id="SSF52058">
    <property type="entry name" value="L domain-like"/>
    <property type="match status" value="1"/>
</dbReference>
<keyword evidence="3" id="KW-0677">Repeat</keyword>
<organism evidence="5 6">
    <name type="scientific">Bison bison bison</name>
    <name type="common">North American plains bison</name>
    <dbReference type="NCBI Taxonomy" id="43346"/>
    <lineage>
        <taxon>Eukaryota</taxon>
        <taxon>Metazoa</taxon>
        <taxon>Chordata</taxon>
        <taxon>Craniata</taxon>
        <taxon>Vertebrata</taxon>
        <taxon>Euteleostomi</taxon>
        <taxon>Mammalia</taxon>
        <taxon>Eutheria</taxon>
        <taxon>Laurasiatheria</taxon>
        <taxon>Artiodactyla</taxon>
        <taxon>Ruminantia</taxon>
        <taxon>Pecora</taxon>
        <taxon>Bovidae</taxon>
        <taxon>Bovinae</taxon>
        <taxon>Bison</taxon>
    </lineage>
</organism>
<feature type="non-terminal residue" evidence="6">
    <location>
        <position position="318"/>
    </location>
</feature>
<keyword evidence="2" id="KW-0732">Signal</keyword>
<sequence>MELDISNNKISTLEEGIFANLFNLSEINLGGNPLECDCGLAWLPRWVEGQRVRVVRPEAATCAGPGPLAGQPLLGGALLDGACGEEYVACVPDDSSGAVALVAFLAAPEGPLAPEACSALCFAAGQALAALSEQGRCLCGAARPPNASSACLPSCSGPSLPPAPACRGPSLLQHVFPASPGATLLGPQGPLCRPQPRSLLGTLAIQACGGLCSAAVTRGGPQSLLSDGVEAGPLPHWVPASPGSLLLPWTYVGPVAGPESLDVWIGFSAVEGAAAGPAPQGGAFSLESCQNWLPGEPHPATAERCVRLGPAGQCNTDL</sequence>
<dbReference type="SMART" id="SM00082">
    <property type="entry name" value="LRRCT"/>
    <property type="match status" value="1"/>
</dbReference>
<dbReference type="PANTHER" id="PTHR24369:SF210">
    <property type="entry name" value="CHAOPTIN-RELATED"/>
    <property type="match status" value="1"/>
</dbReference>
<dbReference type="PROSITE" id="PS51212">
    <property type="entry name" value="WSC"/>
    <property type="match status" value="1"/>
</dbReference>
<dbReference type="InterPro" id="IPR000483">
    <property type="entry name" value="Cys-rich_flank_reg_C"/>
</dbReference>
<dbReference type="KEGG" id="bbis:105000205"/>
<evidence type="ECO:0000256" key="3">
    <source>
        <dbReference type="ARBA" id="ARBA00022737"/>
    </source>
</evidence>
<evidence type="ECO:0000256" key="1">
    <source>
        <dbReference type="ARBA" id="ARBA00022614"/>
    </source>
</evidence>